<keyword evidence="3" id="KW-1185">Reference proteome</keyword>
<evidence type="ECO:0000313" key="3">
    <source>
        <dbReference type="Proteomes" id="UP000512167"/>
    </source>
</evidence>
<dbReference type="EMBL" id="CP051151">
    <property type="protein sequence ID" value="QLY39645.1"/>
    <property type="molecule type" value="Genomic_DNA"/>
</dbReference>
<reference evidence="2 3" key="1">
    <citation type="submission" date="2020-04" db="EMBL/GenBank/DDBJ databases">
        <authorList>
            <person name="Zheng R.K."/>
            <person name="Sun C.M."/>
        </authorList>
    </citation>
    <scope>NUCLEOTIDE SEQUENCE [LARGE SCALE GENOMIC DNA]</scope>
    <source>
        <strain evidence="3">zrk29</strain>
    </source>
</reference>
<keyword evidence="1" id="KW-0812">Transmembrane</keyword>
<organism evidence="2 3">
    <name type="scientific">Hujiaoplasma nucleasis</name>
    <dbReference type="NCBI Taxonomy" id="2725268"/>
    <lineage>
        <taxon>Bacteria</taxon>
        <taxon>Bacillati</taxon>
        <taxon>Mycoplasmatota</taxon>
        <taxon>Mollicutes</taxon>
        <taxon>Candidatus Izemoplasmatales</taxon>
        <taxon>Hujiaoplasmataceae</taxon>
        <taxon>Hujiaoplasma</taxon>
    </lineage>
</organism>
<gene>
    <name evidence="2" type="ORF">HF295_01715</name>
</gene>
<dbReference type="Proteomes" id="UP000512167">
    <property type="component" value="Chromosome"/>
</dbReference>
<protein>
    <submittedName>
        <fullName evidence="2">DUF4430 domain-containing protein</fullName>
    </submittedName>
</protein>
<proteinExistence type="predicted"/>
<dbReference type="RefSeq" id="WP_312032123.1">
    <property type="nucleotide sequence ID" value="NZ_CP051151.1"/>
</dbReference>
<keyword evidence="1" id="KW-1133">Transmembrane helix</keyword>
<sequence length="150" mass="17165">MNISLKIKILLSVIMAGLLVIVMVFLLDLGPDQEIETENSIGQIAFILYDESNSVVLADDLKFYENDTLFTLLKRHYTLVCANQFYKADPSCSHKFPNGYVLLAIEDIESDWYNTVLTIYVNHERANYGVSMLNLNDGDIIEIKRTDYDE</sequence>
<feature type="transmembrane region" description="Helical" evidence="1">
    <location>
        <begin position="7"/>
        <end position="27"/>
    </location>
</feature>
<name>A0A7L6N3K9_9MOLU</name>
<dbReference type="AlphaFoldDB" id="A0A7L6N3K9"/>
<evidence type="ECO:0000313" key="2">
    <source>
        <dbReference type="EMBL" id="QLY39645.1"/>
    </source>
</evidence>
<keyword evidence="1" id="KW-0472">Membrane</keyword>
<accession>A0A7L6N3K9</accession>
<dbReference type="KEGG" id="tbk:HF295_01715"/>
<evidence type="ECO:0000256" key="1">
    <source>
        <dbReference type="SAM" id="Phobius"/>
    </source>
</evidence>